<keyword evidence="13" id="KW-1185">Reference proteome</keyword>
<dbReference type="STRING" id="374463.BCI_0087"/>
<dbReference type="NCBIfam" id="TIGR00187">
    <property type="entry name" value="ribE"/>
    <property type="match status" value="1"/>
</dbReference>
<feature type="domain" description="Lumazine-binding" evidence="11">
    <location>
        <begin position="98"/>
        <end position="195"/>
    </location>
</feature>
<comment type="function">
    <text evidence="2">Catalyzes the dismutation of two molecules of 6,7-dimethyl-8-ribityllumazine, resulting in the formation of riboflavin and 5-amino-6-(D-ribitylamino)uracil.</text>
</comment>
<dbReference type="GO" id="GO:0009231">
    <property type="term" value="P:riboflavin biosynthetic process"/>
    <property type="evidence" value="ECO:0007669"/>
    <property type="project" value="UniProtKB-KW"/>
</dbReference>
<dbReference type="OrthoDB" id="9788537at2"/>
<evidence type="ECO:0000256" key="4">
    <source>
        <dbReference type="ARBA" id="ARBA00012827"/>
    </source>
</evidence>
<evidence type="ECO:0000256" key="10">
    <source>
        <dbReference type="PROSITE-ProRule" id="PRU00524"/>
    </source>
</evidence>
<evidence type="ECO:0000256" key="2">
    <source>
        <dbReference type="ARBA" id="ARBA00002803"/>
    </source>
</evidence>
<organism evidence="12 13">
    <name type="scientific">Baumannia cicadellinicola subsp. Homalodisca coagulata</name>
    <dbReference type="NCBI Taxonomy" id="374463"/>
    <lineage>
        <taxon>Bacteria</taxon>
        <taxon>Pseudomonadati</taxon>
        <taxon>Pseudomonadota</taxon>
        <taxon>Gammaproteobacteria</taxon>
        <taxon>Candidatus Palibaumannia</taxon>
    </lineage>
</organism>
<dbReference type="PANTHER" id="PTHR21098">
    <property type="entry name" value="RIBOFLAVIN SYNTHASE ALPHA CHAIN"/>
    <property type="match status" value="1"/>
</dbReference>
<evidence type="ECO:0000256" key="1">
    <source>
        <dbReference type="ARBA" id="ARBA00000968"/>
    </source>
</evidence>
<dbReference type="AlphaFoldDB" id="Q1LTZ9"/>
<evidence type="ECO:0000256" key="7">
    <source>
        <dbReference type="ARBA" id="ARBA00022679"/>
    </source>
</evidence>
<dbReference type="NCBIfam" id="NF009566">
    <property type="entry name" value="PRK13020.1"/>
    <property type="match status" value="1"/>
</dbReference>
<dbReference type="Proteomes" id="UP000002427">
    <property type="component" value="Chromosome"/>
</dbReference>
<evidence type="ECO:0000256" key="9">
    <source>
        <dbReference type="NCBIfam" id="TIGR00187"/>
    </source>
</evidence>
<dbReference type="HOGENOM" id="CLU_034388_0_1_6"/>
<dbReference type="GO" id="GO:0004746">
    <property type="term" value="F:riboflavin synthase activity"/>
    <property type="evidence" value="ECO:0007669"/>
    <property type="project" value="UniProtKB-UniRule"/>
</dbReference>
<feature type="repeat" description="Lumazine-binding" evidence="10">
    <location>
        <begin position="98"/>
        <end position="195"/>
    </location>
</feature>
<reference evidence="12 13" key="1">
    <citation type="journal article" date="2006" name="PLoS Biol.">
        <title>Metabolic complementarity and genomics of the dual bacterial symbiosis of sharpshooters.</title>
        <authorList>
            <person name="Wu D."/>
            <person name="Daugherty S.C."/>
            <person name="Van Aken S.E."/>
            <person name="Pai G.H."/>
            <person name="Watkins K.L."/>
            <person name="Khouri H."/>
            <person name="Tallon L.J."/>
            <person name="Zaborsky J.M."/>
            <person name="Dunbar H.E."/>
            <person name="Tran P.L."/>
            <person name="Moran N.A."/>
            <person name="Eisen J.A."/>
        </authorList>
    </citation>
    <scope>NUCLEOTIDE SEQUENCE [LARGE SCALE GENOMIC DNA]</scope>
    <source>
        <strain evidence="12">Hc</strain>
    </source>
</reference>
<dbReference type="InterPro" id="IPR023366">
    <property type="entry name" value="ATP_synth_asu-like_sf"/>
</dbReference>
<dbReference type="InterPro" id="IPR017938">
    <property type="entry name" value="Riboflavin_synthase-like_b-brl"/>
</dbReference>
<dbReference type="CDD" id="cd00402">
    <property type="entry name" value="Riboflavin_synthase_like"/>
    <property type="match status" value="1"/>
</dbReference>
<comment type="pathway">
    <text evidence="3">Cofactor biosynthesis; riboflavin biosynthesis; riboflavin from 2-hydroxy-3-oxobutyl phosphate and 5-amino-6-(D-ribitylamino)uracil: step 2/2.</text>
</comment>
<proteinExistence type="predicted"/>
<dbReference type="PROSITE" id="PS51177">
    <property type="entry name" value="LUMAZINE_BIND"/>
    <property type="match status" value="2"/>
</dbReference>
<keyword evidence="6" id="KW-0686">Riboflavin biosynthesis</keyword>
<evidence type="ECO:0000259" key="11">
    <source>
        <dbReference type="PROSITE" id="PS51177"/>
    </source>
</evidence>
<comment type="catalytic activity">
    <reaction evidence="1">
        <text>2 6,7-dimethyl-8-(1-D-ribityl)lumazine + H(+) = 5-amino-6-(D-ribitylamino)uracil + riboflavin</text>
        <dbReference type="Rhea" id="RHEA:20772"/>
        <dbReference type="ChEBI" id="CHEBI:15378"/>
        <dbReference type="ChEBI" id="CHEBI:15934"/>
        <dbReference type="ChEBI" id="CHEBI:57986"/>
        <dbReference type="ChEBI" id="CHEBI:58201"/>
        <dbReference type="EC" id="2.5.1.9"/>
    </reaction>
</comment>
<name>Q1LTZ9_BAUCH</name>
<sequence>MFTGIIQGIAQLTSITKKCNFRTYQVKLPDSLLQGLTNGASVANNGCCLTVTNINNNLVSFDIVKETLKRTNLGTLQVGDEVNIERAANFNTEIGGHIMTGHIICTAELIKIKSLNNNRTIWCRLADHTLHKYILYKNYIGIDGISLTVGEVKENIFCLHLIPETINRTTLGKKKTKAIVNIEIDQMIHATVNTVEKYLSTYWKEKC</sequence>
<dbReference type="PANTHER" id="PTHR21098:SF0">
    <property type="entry name" value="RIBOFLAVIN SYNTHASE"/>
    <property type="match status" value="1"/>
</dbReference>
<gene>
    <name evidence="12" type="primary">ribE</name>
    <name evidence="12" type="ordered locus">BCI_0087</name>
</gene>
<evidence type="ECO:0000256" key="6">
    <source>
        <dbReference type="ARBA" id="ARBA00022619"/>
    </source>
</evidence>
<keyword evidence="8" id="KW-0677">Repeat</keyword>
<dbReference type="GO" id="GO:0005829">
    <property type="term" value="C:cytosol"/>
    <property type="evidence" value="ECO:0007669"/>
    <property type="project" value="TreeGrafter"/>
</dbReference>
<dbReference type="SUPFAM" id="SSF63380">
    <property type="entry name" value="Riboflavin synthase domain-like"/>
    <property type="match status" value="2"/>
</dbReference>
<dbReference type="InterPro" id="IPR026017">
    <property type="entry name" value="Lumazine-bd_dom"/>
</dbReference>
<dbReference type="Gene3D" id="2.40.30.20">
    <property type="match status" value="2"/>
</dbReference>
<evidence type="ECO:0000256" key="5">
    <source>
        <dbReference type="ARBA" id="ARBA00013950"/>
    </source>
</evidence>
<protein>
    <recommendedName>
        <fullName evidence="5 9">Riboflavin synthase</fullName>
        <ecNumber evidence="4 9">2.5.1.9</ecNumber>
    </recommendedName>
</protein>
<dbReference type="EC" id="2.5.1.9" evidence="4 9"/>
<evidence type="ECO:0000313" key="12">
    <source>
        <dbReference type="EMBL" id="ABF14022.1"/>
    </source>
</evidence>
<feature type="repeat" description="Lumazine-binding" evidence="10">
    <location>
        <begin position="1"/>
        <end position="97"/>
    </location>
</feature>
<dbReference type="InterPro" id="IPR001783">
    <property type="entry name" value="Lumazine-bd"/>
</dbReference>
<evidence type="ECO:0000313" key="13">
    <source>
        <dbReference type="Proteomes" id="UP000002427"/>
    </source>
</evidence>
<accession>Q1LTZ9</accession>
<dbReference type="RefSeq" id="WP_011520298.1">
    <property type="nucleotide sequence ID" value="NC_007984.1"/>
</dbReference>
<keyword evidence="7 12" id="KW-0808">Transferase</keyword>
<feature type="domain" description="Lumazine-binding" evidence="11">
    <location>
        <begin position="1"/>
        <end position="97"/>
    </location>
</feature>
<dbReference type="KEGG" id="bci:BCI_0087"/>
<dbReference type="PIRSF" id="PIRSF000498">
    <property type="entry name" value="Riboflavin_syn_A"/>
    <property type="match status" value="1"/>
</dbReference>
<dbReference type="EMBL" id="CP000238">
    <property type="protein sequence ID" value="ABF14022.1"/>
    <property type="molecule type" value="Genomic_DNA"/>
</dbReference>
<dbReference type="Pfam" id="PF00677">
    <property type="entry name" value="Lum_binding"/>
    <property type="match status" value="2"/>
</dbReference>
<dbReference type="FunFam" id="2.40.30.20:FF:000003">
    <property type="entry name" value="Riboflavin synthase, alpha subunit"/>
    <property type="match status" value="1"/>
</dbReference>
<evidence type="ECO:0000256" key="3">
    <source>
        <dbReference type="ARBA" id="ARBA00004887"/>
    </source>
</evidence>
<evidence type="ECO:0000256" key="8">
    <source>
        <dbReference type="ARBA" id="ARBA00022737"/>
    </source>
</evidence>
<dbReference type="NCBIfam" id="NF006767">
    <property type="entry name" value="PRK09289.1"/>
    <property type="match status" value="1"/>
</dbReference>